<dbReference type="Proteomes" id="UP000275456">
    <property type="component" value="Unassembled WGS sequence"/>
</dbReference>
<name>A0A3N2ARD4_9MICO</name>
<proteinExistence type="predicted"/>
<dbReference type="EMBL" id="RKHJ01000001">
    <property type="protein sequence ID" value="ROR65478.1"/>
    <property type="molecule type" value="Genomic_DNA"/>
</dbReference>
<dbReference type="AlphaFoldDB" id="A0A3N2ARD4"/>
<evidence type="ECO:0000313" key="2">
    <source>
        <dbReference type="Proteomes" id="UP000275456"/>
    </source>
</evidence>
<accession>A0A3N2ARD4</accession>
<protein>
    <submittedName>
        <fullName evidence="1">Uncharacterized protein</fullName>
    </submittedName>
</protein>
<organism evidence="1 2">
    <name type="scientific">Agrococcus jenensis</name>
    <dbReference type="NCBI Taxonomy" id="46353"/>
    <lineage>
        <taxon>Bacteria</taxon>
        <taxon>Bacillati</taxon>
        <taxon>Actinomycetota</taxon>
        <taxon>Actinomycetes</taxon>
        <taxon>Micrococcales</taxon>
        <taxon>Microbacteriaceae</taxon>
        <taxon>Agrococcus</taxon>
    </lineage>
</organism>
<gene>
    <name evidence="1" type="ORF">EDD26_0844</name>
</gene>
<comment type="caution">
    <text evidence="1">The sequence shown here is derived from an EMBL/GenBank/DDBJ whole genome shotgun (WGS) entry which is preliminary data.</text>
</comment>
<sequence>MGLNVVVLLTTLLVGLLGSATSVTDSVPGKVVVSTLLVVSTATSIWLRRTEHLKEEEMYAGVRELSSRALPAPASFDHAARAVSTYLRERCGLHLNAVQHKVEQGATAFIVQILFSDPAPETGLDPDDDDIEWEDYPELICGVLVLDANDVRTMSRLKGRRLEQMLEEEIIGAWGREATSESWAFIDHRMMILLEGILVSLGAPAASTSTVHDRDSHLVAIEVEIDADPTDPARVLVLDAAFLTAMLREPVLERGAMMMREVRTWLSVVGPDDA</sequence>
<reference evidence="1 2" key="1">
    <citation type="submission" date="2018-11" db="EMBL/GenBank/DDBJ databases">
        <title>Sequencing the genomes of 1000 actinobacteria strains.</title>
        <authorList>
            <person name="Klenk H.-P."/>
        </authorList>
    </citation>
    <scope>NUCLEOTIDE SEQUENCE [LARGE SCALE GENOMIC DNA]</scope>
    <source>
        <strain evidence="1 2">DSM 9580</strain>
    </source>
</reference>
<keyword evidence="2" id="KW-1185">Reference proteome</keyword>
<evidence type="ECO:0000313" key="1">
    <source>
        <dbReference type="EMBL" id="ROR65478.1"/>
    </source>
</evidence>
<dbReference type="RefSeq" id="WP_123696564.1">
    <property type="nucleotide sequence ID" value="NZ_RKHJ01000001.1"/>
</dbReference>
<dbReference type="OrthoDB" id="9758793at2"/>